<feature type="transmembrane region" description="Helical" evidence="1">
    <location>
        <begin position="202"/>
        <end position="223"/>
    </location>
</feature>
<evidence type="ECO:0000313" key="2">
    <source>
        <dbReference type="EMBL" id="CAA2102887.1"/>
    </source>
</evidence>
<dbReference type="EMBL" id="LR743507">
    <property type="protein sequence ID" value="CAA2102887.1"/>
    <property type="molecule type" value="Genomic_DNA"/>
</dbReference>
<protein>
    <recommendedName>
        <fullName evidence="3">Transmembrane protein</fullName>
    </recommendedName>
</protein>
<keyword evidence="1" id="KW-0472">Membrane</keyword>
<keyword evidence="1" id="KW-1133">Transmembrane helix</keyword>
<evidence type="ECO:0000256" key="1">
    <source>
        <dbReference type="SAM" id="Phobius"/>
    </source>
</evidence>
<feature type="transmembrane region" description="Helical" evidence="1">
    <location>
        <begin position="99"/>
        <end position="120"/>
    </location>
</feature>
<feature type="transmembrane region" description="Helical" evidence="1">
    <location>
        <begin position="57"/>
        <end position="79"/>
    </location>
</feature>
<feature type="transmembrane region" description="Helical" evidence="1">
    <location>
        <begin position="31"/>
        <end position="50"/>
    </location>
</feature>
<feature type="transmembrane region" description="Helical" evidence="1">
    <location>
        <begin position="167"/>
        <end position="190"/>
    </location>
</feature>
<keyword evidence="1" id="KW-0812">Transmembrane</keyword>
<accession>A0A679IVE2</accession>
<reference evidence="2" key="1">
    <citation type="submission" date="2019-12" db="EMBL/GenBank/DDBJ databases">
        <authorList>
            <person name="Cremers G."/>
        </authorList>
    </citation>
    <scope>NUCLEOTIDE SEQUENCE</scope>
    <source>
        <strain evidence="2">Vvax</strain>
    </source>
</reference>
<organism evidence="2">
    <name type="scientific">Variovorax paradoxus</name>
    <dbReference type="NCBI Taxonomy" id="34073"/>
    <lineage>
        <taxon>Bacteria</taxon>
        <taxon>Pseudomonadati</taxon>
        <taxon>Pseudomonadota</taxon>
        <taxon>Betaproteobacteria</taxon>
        <taxon>Burkholderiales</taxon>
        <taxon>Comamonadaceae</taxon>
        <taxon>Variovorax</taxon>
    </lineage>
</organism>
<name>A0A679IVE2_VARPD</name>
<proteinExistence type="predicted"/>
<gene>
    <name evidence="2" type="ORF">VVAX_01981</name>
</gene>
<feature type="transmembrane region" description="Helical" evidence="1">
    <location>
        <begin position="127"/>
        <end position="147"/>
    </location>
</feature>
<dbReference type="AlphaFoldDB" id="A0A679IVE2"/>
<dbReference type="RefSeq" id="WP_339089673.1">
    <property type="nucleotide sequence ID" value="NZ_LR743507.1"/>
</dbReference>
<sequence length="447" mass="49483">MLATRDSLPPPPPFWHRLNSFFAFPLQMRPLAYGLLLSFCSLLFEGVFFLPDAVALILIEIGIMLAASRYGFKIIALGARGIRDSSDFGRESSDEWTYLPWKLFAITLVQAFLIGWLAYYAPILGTVGLFVMSFTYPAAVIVLVQSGSFFQAMNPGHVMDTMRIIGWPYALLCFFLFLLSTGAQVAMALVMPMFDGRILLPIANFAVIYFGWVMASLLGYVMFQHHDAFGFDAVPGSEIDDGRPVDRRTPEQIAAQRTDAEVAQLVTEGDLPAALGVAYEAQRTAASDDLAAQRRYHRVLALMPDKTATMLDQAKRFIPLLMRRDLSSEALKVFKTCKEKDKAFALDDAQMVIAMARAEWRGGDAHATLALLSGFDKRFRGHEAIPQAYELAARALVQGLGRADMAQPILATMEARYPDTEQTQEVRWLLRPAPAAAPQDPAPAVQA</sequence>
<evidence type="ECO:0008006" key="3">
    <source>
        <dbReference type="Google" id="ProtNLM"/>
    </source>
</evidence>